<reference evidence="3 4" key="1">
    <citation type="submission" date="2023-07" db="EMBL/GenBank/DDBJ databases">
        <title>Comparative genomics of wheat-associated soil bacteria to identify genetic determinants of phenazine resistance.</title>
        <authorList>
            <person name="Mouncey N."/>
        </authorList>
    </citation>
    <scope>NUCLEOTIDE SEQUENCE [LARGE SCALE GENOMIC DNA]</scope>
    <source>
        <strain evidence="3 4">B2I6</strain>
    </source>
</reference>
<accession>A0ABU0NII9</accession>
<feature type="chain" id="PRO_5046431681" description="Precorrin-3B C(17)-methyltransferase" evidence="2">
    <location>
        <begin position="26"/>
        <end position="190"/>
    </location>
</feature>
<gene>
    <name evidence="3" type="ORF">QF030_001106</name>
</gene>
<evidence type="ECO:0000313" key="3">
    <source>
        <dbReference type="EMBL" id="MDQ0578928.1"/>
    </source>
</evidence>
<protein>
    <recommendedName>
        <fullName evidence="5">Precorrin-3B C(17)-methyltransferase</fullName>
    </recommendedName>
</protein>
<sequence>MTRIRPRRRLGVPALLALLALVLTAGCADPSSDPGASGPVTSPPSASGEAKGFCPPPEDTLASPSPCITYGWDQRVAENHAYRQAQPLTAAQRQQAQPRAAALAAALQELAAAEGTTPDALRAAAAEALGLEARQIEVQGDFLVPLHDMRVGGGEGRVCVNGSVDSSGHATAEVVGRTVDGSCLPGRGGH</sequence>
<dbReference type="PROSITE" id="PS51257">
    <property type="entry name" value="PROKAR_LIPOPROTEIN"/>
    <property type="match status" value="1"/>
</dbReference>
<comment type="caution">
    <text evidence="3">The sequence shown here is derived from an EMBL/GenBank/DDBJ whole genome shotgun (WGS) entry which is preliminary data.</text>
</comment>
<evidence type="ECO:0000313" key="4">
    <source>
        <dbReference type="Proteomes" id="UP001230654"/>
    </source>
</evidence>
<organism evidence="3 4">
    <name type="scientific">Streptomyces rishiriensis</name>
    <dbReference type="NCBI Taxonomy" id="68264"/>
    <lineage>
        <taxon>Bacteria</taxon>
        <taxon>Bacillati</taxon>
        <taxon>Actinomycetota</taxon>
        <taxon>Actinomycetes</taxon>
        <taxon>Kitasatosporales</taxon>
        <taxon>Streptomycetaceae</taxon>
        <taxon>Streptomyces</taxon>
    </lineage>
</organism>
<name>A0ABU0NII9_STRRH</name>
<dbReference type="EMBL" id="JAUSWV010000002">
    <property type="protein sequence ID" value="MDQ0578928.1"/>
    <property type="molecule type" value="Genomic_DNA"/>
</dbReference>
<evidence type="ECO:0000256" key="1">
    <source>
        <dbReference type="SAM" id="MobiDB-lite"/>
    </source>
</evidence>
<evidence type="ECO:0008006" key="5">
    <source>
        <dbReference type="Google" id="ProtNLM"/>
    </source>
</evidence>
<keyword evidence="4" id="KW-1185">Reference proteome</keyword>
<dbReference type="RefSeq" id="WP_307161485.1">
    <property type="nucleotide sequence ID" value="NZ_JAUSWV010000002.1"/>
</dbReference>
<keyword evidence="2" id="KW-0732">Signal</keyword>
<evidence type="ECO:0000256" key="2">
    <source>
        <dbReference type="SAM" id="SignalP"/>
    </source>
</evidence>
<proteinExistence type="predicted"/>
<dbReference type="Proteomes" id="UP001230654">
    <property type="component" value="Unassembled WGS sequence"/>
</dbReference>
<feature type="signal peptide" evidence="2">
    <location>
        <begin position="1"/>
        <end position="25"/>
    </location>
</feature>
<feature type="region of interest" description="Disordered" evidence="1">
    <location>
        <begin position="30"/>
        <end position="60"/>
    </location>
</feature>